<reference evidence="2 4" key="1">
    <citation type="submission" date="2021-11" db="EMBL/GenBank/DDBJ databases">
        <authorList>
            <person name="Islam A."/>
            <person name="Islam S."/>
            <person name="Flora M.S."/>
            <person name="Rahman M."/>
            <person name="Ziaur R.M."/>
            <person name="Epstein J.H."/>
            <person name="Hassan M."/>
            <person name="Klassen M."/>
            <person name="Woodard K."/>
            <person name="Webb A."/>
            <person name="Webby R.J."/>
            <person name="El Zowalaty M.E."/>
        </authorList>
    </citation>
    <scope>NUCLEOTIDE SEQUENCE</scope>
    <source>
        <strain evidence="3">Pbs1</strain>
        <strain evidence="2">Pbs3</strain>
    </source>
</reference>
<dbReference type="Proteomes" id="UP001160483">
    <property type="component" value="Unassembled WGS sequence"/>
</dbReference>
<feature type="region of interest" description="Disordered" evidence="1">
    <location>
        <begin position="1"/>
        <end position="57"/>
    </location>
</feature>
<evidence type="ECO:0000313" key="2">
    <source>
        <dbReference type="EMBL" id="CAH0479590.1"/>
    </source>
</evidence>
<dbReference type="Proteomes" id="UP001158986">
    <property type="component" value="Unassembled WGS sequence"/>
</dbReference>
<comment type="caution">
    <text evidence="2">The sequence shown here is derived from an EMBL/GenBank/DDBJ whole genome shotgun (WGS) entry which is preliminary data.</text>
</comment>
<gene>
    <name evidence="3" type="ORF">PBS001_LOCUS7939</name>
    <name evidence="2" type="ORF">PBS003_LOCUS6225</name>
</gene>
<proteinExistence type="predicted"/>
<evidence type="ECO:0000313" key="4">
    <source>
        <dbReference type="Proteomes" id="UP001158986"/>
    </source>
</evidence>
<feature type="compositionally biased region" description="Polar residues" evidence="1">
    <location>
        <begin position="108"/>
        <end position="117"/>
    </location>
</feature>
<feature type="compositionally biased region" description="Basic residues" evidence="1">
    <location>
        <begin position="33"/>
        <end position="49"/>
    </location>
</feature>
<feature type="region of interest" description="Disordered" evidence="1">
    <location>
        <begin position="101"/>
        <end position="126"/>
    </location>
</feature>
<name>A0AAU9L2C9_9STRA</name>
<keyword evidence="4" id="KW-1185">Reference proteome</keyword>
<dbReference type="EMBL" id="CAKLCB010000380">
    <property type="protein sequence ID" value="CAH0521492.1"/>
    <property type="molecule type" value="Genomic_DNA"/>
</dbReference>
<dbReference type="EMBL" id="CAKKTJ010000319">
    <property type="protein sequence ID" value="CAH0479590.1"/>
    <property type="molecule type" value="Genomic_DNA"/>
</dbReference>
<evidence type="ECO:0000313" key="5">
    <source>
        <dbReference type="Proteomes" id="UP001160483"/>
    </source>
</evidence>
<protein>
    <submittedName>
        <fullName evidence="2">Uncharacterized protein</fullName>
    </submittedName>
</protein>
<organism evidence="2 5">
    <name type="scientific">Peronospora belbahrii</name>
    <dbReference type="NCBI Taxonomy" id="622444"/>
    <lineage>
        <taxon>Eukaryota</taxon>
        <taxon>Sar</taxon>
        <taxon>Stramenopiles</taxon>
        <taxon>Oomycota</taxon>
        <taxon>Peronosporomycetes</taxon>
        <taxon>Peronosporales</taxon>
        <taxon>Peronosporaceae</taxon>
        <taxon>Peronospora</taxon>
    </lineage>
</organism>
<accession>A0AAU9L2C9</accession>
<evidence type="ECO:0000313" key="3">
    <source>
        <dbReference type="EMBL" id="CAH0521492.1"/>
    </source>
</evidence>
<sequence>MPLKWFRSHRDSSSINTEDEITRSSTEATSTKPKTKRSKSMTHRSRRSRSQGPGLRAMIGMGRSMQYELDMSTAVAAEEEQRRILYQTKNHRRFTIHGISTHHKHSDAGSSCNSTPAGSPMPPTTPSHARAWHYGLGSNRTLHGRSPRTPLKNSLTSDSHPSIIFIDCPP</sequence>
<dbReference type="AlphaFoldDB" id="A0AAU9L2C9"/>
<evidence type="ECO:0000256" key="1">
    <source>
        <dbReference type="SAM" id="MobiDB-lite"/>
    </source>
</evidence>